<evidence type="ECO:0000256" key="1">
    <source>
        <dbReference type="SAM" id="MobiDB-lite"/>
    </source>
</evidence>
<organism evidence="2 3">
    <name type="scientific">Apostasia shenzhenica</name>
    <dbReference type="NCBI Taxonomy" id="1088818"/>
    <lineage>
        <taxon>Eukaryota</taxon>
        <taxon>Viridiplantae</taxon>
        <taxon>Streptophyta</taxon>
        <taxon>Embryophyta</taxon>
        <taxon>Tracheophyta</taxon>
        <taxon>Spermatophyta</taxon>
        <taxon>Magnoliopsida</taxon>
        <taxon>Liliopsida</taxon>
        <taxon>Asparagales</taxon>
        <taxon>Orchidaceae</taxon>
        <taxon>Apostasioideae</taxon>
        <taxon>Apostasia</taxon>
    </lineage>
</organism>
<dbReference type="PANTHER" id="PTHR34657">
    <property type="entry name" value="EMBRYO SAC DEVELOPMENT ARREST 6"/>
    <property type="match status" value="1"/>
</dbReference>
<keyword evidence="3" id="KW-1185">Reference proteome</keyword>
<evidence type="ECO:0000313" key="2">
    <source>
        <dbReference type="EMBL" id="PKA54259.1"/>
    </source>
</evidence>
<dbReference type="EMBL" id="KZ451982">
    <property type="protein sequence ID" value="PKA54259.1"/>
    <property type="molecule type" value="Genomic_DNA"/>
</dbReference>
<evidence type="ECO:0008006" key="4">
    <source>
        <dbReference type="Google" id="ProtNLM"/>
    </source>
</evidence>
<dbReference type="AlphaFoldDB" id="A0A2I0AFC2"/>
<feature type="region of interest" description="Disordered" evidence="1">
    <location>
        <begin position="1"/>
        <end position="24"/>
    </location>
</feature>
<dbReference type="Proteomes" id="UP000236161">
    <property type="component" value="Unassembled WGS sequence"/>
</dbReference>
<gene>
    <name evidence="2" type="ORF">AXF42_Ash000092</name>
</gene>
<dbReference type="OrthoDB" id="687843at2759"/>
<dbReference type="STRING" id="1088818.A0A2I0AFC2"/>
<name>A0A2I0AFC2_9ASPA</name>
<sequence length="144" mass="15583">MSSHIHPISRKRKERESTAVVEAASPPVAMAQPSTLPVAMAQPSMPLAPPMDNRLLAGYLAHEFLTKGTLLGERWPQERSELTIVPTSSRSGRIGLCEASSTLPVHVAKAYDDVAYLLKADGVHIPGVVNPTQLARWLQNPDGK</sequence>
<evidence type="ECO:0000313" key="3">
    <source>
        <dbReference type="Proteomes" id="UP000236161"/>
    </source>
</evidence>
<proteinExistence type="predicted"/>
<protein>
    <recommendedName>
        <fullName evidence="4">Embryo sac development arrest 6</fullName>
    </recommendedName>
</protein>
<reference evidence="2 3" key="1">
    <citation type="journal article" date="2017" name="Nature">
        <title>The Apostasia genome and the evolution of orchids.</title>
        <authorList>
            <person name="Zhang G.Q."/>
            <person name="Liu K.W."/>
            <person name="Li Z."/>
            <person name="Lohaus R."/>
            <person name="Hsiao Y.Y."/>
            <person name="Niu S.C."/>
            <person name="Wang J.Y."/>
            <person name="Lin Y.C."/>
            <person name="Xu Q."/>
            <person name="Chen L.J."/>
            <person name="Yoshida K."/>
            <person name="Fujiwara S."/>
            <person name="Wang Z.W."/>
            <person name="Zhang Y.Q."/>
            <person name="Mitsuda N."/>
            <person name="Wang M."/>
            <person name="Liu G.H."/>
            <person name="Pecoraro L."/>
            <person name="Huang H.X."/>
            <person name="Xiao X.J."/>
            <person name="Lin M."/>
            <person name="Wu X.Y."/>
            <person name="Wu W.L."/>
            <person name="Chen Y.Y."/>
            <person name="Chang S.B."/>
            <person name="Sakamoto S."/>
            <person name="Ohme-Takagi M."/>
            <person name="Yagi M."/>
            <person name="Zeng S.J."/>
            <person name="Shen C.Y."/>
            <person name="Yeh C.M."/>
            <person name="Luo Y.B."/>
            <person name="Tsai W.C."/>
            <person name="Van de Peer Y."/>
            <person name="Liu Z.J."/>
        </authorList>
    </citation>
    <scope>NUCLEOTIDE SEQUENCE [LARGE SCALE GENOMIC DNA]</scope>
    <source>
        <strain evidence="3">cv. Shenzhen</strain>
        <tissue evidence="2">Stem</tissue>
    </source>
</reference>
<accession>A0A2I0AFC2</accession>
<dbReference type="PANTHER" id="PTHR34657:SF4">
    <property type="entry name" value="EMBRYO SAC DEVELOPMENT ARREST 6"/>
    <property type="match status" value="1"/>
</dbReference>